<dbReference type="PANTHER" id="PTHR23227:SF67">
    <property type="entry name" value="CRANIOFACIAL DEVELOPMENT PROTEIN 2-LIKE"/>
    <property type="match status" value="1"/>
</dbReference>
<dbReference type="PANTHER" id="PTHR23227">
    <property type="entry name" value="BUCENTAUR RELATED"/>
    <property type="match status" value="1"/>
</dbReference>
<name>A0AA36FDD6_OCTVU</name>
<dbReference type="Gene3D" id="3.60.10.10">
    <property type="entry name" value="Endonuclease/exonuclease/phosphatase"/>
    <property type="match status" value="1"/>
</dbReference>
<evidence type="ECO:0000313" key="2">
    <source>
        <dbReference type="EMBL" id="CAI9734946.1"/>
    </source>
</evidence>
<keyword evidence="3" id="KW-1185">Reference proteome</keyword>
<dbReference type="AlphaFoldDB" id="A0AA36FDD6"/>
<dbReference type="InterPro" id="IPR036691">
    <property type="entry name" value="Endo/exonu/phosph_ase_sf"/>
</dbReference>
<dbReference type="EMBL" id="OX597830">
    <property type="protein sequence ID" value="CAI9734946.1"/>
    <property type="molecule type" value="Genomic_DNA"/>
</dbReference>
<dbReference type="Proteomes" id="UP001162480">
    <property type="component" value="Chromosome 17"/>
</dbReference>
<dbReference type="InterPro" id="IPR027124">
    <property type="entry name" value="Swc5/CFDP1/2"/>
</dbReference>
<evidence type="ECO:0000256" key="1">
    <source>
        <dbReference type="SAM" id="MobiDB-lite"/>
    </source>
</evidence>
<evidence type="ECO:0000313" key="3">
    <source>
        <dbReference type="Proteomes" id="UP001162480"/>
    </source>
</evidence>
<gene>
    <name evidence="2" type="ORF">OCTVUL_1B031209</name>
</gene>
<sequence length="194" mass="21882">MCDQLVLTWRRCERNVFLKYHVPLLFKSGLADDQKDQFYEVLLQTTSTMNDRNFVIVVGDFKGHVGQHPHGVHGGYGFGCRNEDGTTLLESCDANDLMICHINFRKPAKPPNHLSVCSFSPDVYSSDRYCYRRRQSYHVSDSSVCYQLIKLLLIAMEGEDVFVGPEDEGPLKESATAVGEAEVAQVESKESQNP</sequence>
<reference evidence="2" key="1">
    <citation type="submission" date="2023-08" db="EMBL/GenBank/DDBJ databases">
        <authorList>
            <person name="Alioto T."/>
            <person name="Alioto T."/>
            <person name="Gomez Garrido J."/>
        </authorList>
    </citation>
    <scope>NUCLEOTIDE SEQUENCE</scope>
</reference>
<feature type="region of interest" description="Disordered" evidence="1">
    <location>
        <begin position="165"/>
        <end position="194"/>
    </location>
</feature>
<organism evidence="2 3">
    <name type="scientific">Octopus vulgaris</name>
    <name type="common">Common octopus</name>
    <dbReference type="NCBI Taxonomy" id="6645"/>
    <lineage>
        <taxon>Eukaryota</taxon>
        <taxon>Metazoa</taxon>
        <taxon>Spiralia</taxon>
        <taxon>Lophotrochozoa</taxon>
        <taxon>Mollusca</taxon>
        <taxon>Cephalopoda</taxon>
        <taxon>Coleoidea</taxon>
        <taxon>Octopodiformes</taxon>
        <taxon>Octopoda</taxon>
        <taxon>Incirrata</taxon>
        <taxon>Octopodidae</taxon>
        <taxon>Octopus</taxon>
    </lineage>
</organism>
<protein>
    <submittedName>
        <fullName evidence="2">Uncharacterized protein</fullName>
    </submittedName>
</protein>
<proteinExistence type="predicted"/>
<accession>A0AA36FDD6</accession>